<dbReference type="PANTHER" id="PTHR11461:SF211">
    <property type="entry name" value="GH10112P-RELATED"/>
    <property type="match status" value="1"/>
</dbReference>
<feature type="domain" description="Serpin" evidence="4">
    <location>
        <begin position="54"/>
        <end position="426"/>
    </location>
</feature>
<accession>A0A1S3IQQ8</accession>
<feature type="chain" id="PRO_5010288152" evidence="3">
    <location>
        <begin position="18"/>
        <end position="435"/>
    </location>
</feature>
<dbReference type="GO" id="GO:0005615">
    <property type="term" value="C:extracellular space"/>
    <property type="evidence" value="ECO:0007669"/>
    <property type="project" value="InterPro"/>
</dbReference>
<dbReference type="GO" id="GO:0004867">
    <property type="term" value="F:serine-type endopeptidase inhibitor activity"/>
    <property type="evidence" value="ECO:0007669"/>
    <property type="project" value="InterPro"/>
</dbReference>
<evidence type="ECO:0000313" key="5">
    <source>
        <dbReference type="Proteomes" id="UP000085678"/>
    </source>
</evidence>
<evidence type="ECO:0000259" key="4">
    <source>
        <dbReference type="SMART" id="SM00093"/>
    </source>
</evidence>
<dbReference type="InParanoid" id="A0A1S3IQQ8"/>
<dbReference type="SMART" id="SM00093">
    <property type="entry name" value="SERPIN"/>
    <property type="match status" value="1"/>
</dbReference>
<dbReference type="InterPro" id="IPR036186">
    <property type="entry name" value="Serpin_sf"/>
</dbReference>
<dbReference type="SUPFAM" id="SSF56574">
    <property type="entry name" value="Serpins"/>
    <property type="match status" value="1"/>
</dbReference>
<dbReference type="InterPro" id="IPR023796">
    <property type="entry name" value="Serpin_dom"/>
</dbReference>
<evidence type="ECO:0000256" key="2">
    <source>
        <dbReference type="RuleBase" id="RU000411"/>
    </source>
</evidence>
<sequence length="435" mass="50342">MFLKSLVFLWAVGCCLSTHNCNEENLAPSSAEPVSSKDEERLGQLMRSNRKLTTFLYQEFQQNSADSENILFSPMTILSTLALLYGGADKVTKDQMDNVLKFGKFSSRSLHSTVKSVTDSLYHRSNKYSLRGATRFYAAKTVFDEDYIDLAKTFYRVNLHTVDFKSEEKDFSDKETELDNNDLEDLRARKIYEMLEAEKVDPSKGIVLIAAVSFKSHWAENFDKSRTMKDIFSLTKSKYVQVDMMYYKGVLPYAYIVDLNCHVVEIPYADRQVSLFILLPKRIGGLPAVEAGLGTKLLRYIPSLVKETTIEIKLPRFQFERHYTLENNLRGIGLEDIFVEDKADFSRMNGHIWMYVARLFHKASFTVQEDQDNDFHDEFMPRHKTNDPSEKKFKAEQRIGVNHPFLFFIRHNALDAILFFGRLSKPSDIYVKDEI</sequence>
<feature type="signal peptide" evidence="3">
    <location>
        <begin position="1"/>
        <end position="17"/>
    </location>
</feature>
<dbReference type="OrthoDB" id="671595at2759"/>
<comment type="similarity">
    <text evidence="1 2">Belongs to the serpin family.</text>
</comment>
<reference evidence="6" key="1">
    <citation type="submission" date="2025-08" db="UniProtKB">
        <authorList>
            <consortium name="RefSeq"/>
        </authorList>
    </citation>
    <scope>IDENTIFICATION</scope>
    <source>
        <tissue evidence="6">Gonads</tissue>
    </source>
</reference>
<dbReference type="AlphaFoldDB" id="A0A1S3IQQ8"/>
<name>A0A1S3IQQ8_LINAN</name>
<protein>
    <submittedName>
        <fullName evidence="6">Leukocyte elastase inhibitor</fullName>
    </submittedName>
</protein>
<dbReference type="Pfam" id="PF00079">
    <property type="entry name" value="Serpin"/>
    <property type="match status" value="1"/>
</dbReference>
<dbReference type="PANTHER" id="PTHR11461">
    <property type="entry name" value="SERINE PROTEASE INHIBITOR, SERPIN"/>
    <property type="match status" value="1"/>
</dbReference>
<evidence type="ECO:0000256" key="1">
    <source>
        <dbReference type="ARBA" id="ARBA00009500"/>
    </source>
</evidence>
<gene>
    <name evidence="6" type="primary">LOC106166026</name>
</gene>
<evidence type="ECO:0000256" key="3">
    <source>
        <dbReference type="SAM" id="SignalP"/>
    </source>
</evidence>
<proteinExistence type="inferred from homology"/>
<dbReference type="RefSeq" id="XP_013399879.1">
    <property type="nucleotide sequence ID" value="XM_013544425.1"/>
</dbReference>
<dbReference type="KEGG" id="lak:106166026"/>
<dbReference type="Gene3D" id="2.30.39.10">
    <property type="entry name" value="Alpha-1-antitrypsin, domain 1"/>
    <property type="match status" value="1"/>
</dbReference>
<dbReference type="CDD" id="cd00172">
    <property type="entry name" value="serpin"/>
    <property type="match status" value="1"/>
</dbReference>
<dbReference type="InterPro" id="IPR000215">
    <property type="entry name" value="Serpin_fam"/>
</dbReference>
<keyword evidence="5" id="KW-1185">Reference proteome</keyword>
<dbReference type="GeneID" id="106166026"/>
<dbReference type="Gene3D" id="3.30.497.10">
    <property type="entry name" value="Antithrombin, subunit I, domain 2"/>
    <property type="match status" value="1"/>
</dbReference>
<dbReference type="Proteomes" id="UP000085678">
    <property type="component" value="Unplaced"/>
</dbReference>
<evidence type="ECO:0000313" key="6">
    <source>
        <dbReference type="RefSeq" id="XP_013399879.1"/>
    </source>
</evidence>
<organism evidence="5 6">
    <name type="scientific">Lingula anatina</name>
    <name type="common">Brachiopod</name>
    <name type="synonym">Lingula unguis</name>
    <dbReference type="NCBI Taxonomy" id="7574"/>
    <lineage>
        <taxon>Eukaryota</taxon>
        <taxon>Metazoa</taxon>
        <taxon>Spiralia</taxon>
        <taxon>Lophotrochozoa</taxon>
        <taxon>Brachiopoda</taxon>
        <taxon>Linguliformea</taxon>
        <taxon>Lingulata</taxon>
        <taxon>Lingulida</taxon>
        <taxon>Linguloidea</taxon>
        <taxon>Lingulidae</taxon>
        <taxon>Lingula</taxon>
    </lineage>
</organism>
<dbReference type="InterPro" id="IPR042178">
    <property type="entry name" value="Serpin_sf_1"/>
</dbReference>
<dbReference type="InterPro" id="IPR042185">
    <property type="entry name" value="Serpin_sf_2"/>
</dbReference>
<keyword evidence="3" id="KW-0732">Signal</keyword>